<dbReference type="HOGENOM" id="CLU_2244311_0_0_7"/>
<protein>
    <recommendedName>
        <fullName evidence="4">Lipoprotein</fullName>
    </recommendedName>
</protein>
<accession>B8JFH1</accession>
<dbReference type="EMBL" id="CP001359">
    <property type="protein sequence ID" value="ACL66348.1"/>
    <property type="molecule type" value="Genomic_DNA"/>
</dbReference>
<name>B8JFH1_ANAD2</name>
<dbReference type="Proteomes" id="UP000007089">
    <property type="component" value="Chromosome"/>
</dbReference>
<evidence type="ECO:0008006" key="4">
    <source>
        <dbReference type="Google" id="ProtNLM"/>
    </source>
</evidence>
<keyword evidence="3" id="KW-1185">Reference proteome</keyword>
<dbReference type="AlphaFoldDB" id="B8JFH1"/>
<sequence length="104" mass="11430">MNRIIAVAFVVLTVAGCGWRKQHLTRGHGLSYDAAFDAQRERRDRAPAEAAIGLDAQEAAIISESYRSGLAPKEGGERTREPIILMSPATQERRYTPPPSVPKE</sequence>
<dbReference type="PROSITE" id="PS51257">
    <property type="entry name" value="PROKAR_LIPOPROTEIN"/>
    <property type="match status" value="1"/>
</dbReference>
<proteinExistence type="predicted"/>
<feature type="region of interest" description="Disordered" evidence="1">
    <location>
        <begin position="70"/>
        <end position="104"/>
    </location>
</feature>
<reference evidence="2" key="1">
    <citation type="submission" date="2009-01" db="EMBL/GenBank/DDBJ databases">
        <title>Complete sequence of Anaeromyxobacter dehalogenans 2CP-1.</title>
        <authorList>
            <consortium name="US DOE Joint Genome Institute"/>
            <person name="Lucas S."/>
            <person name="Copeland A."/>
            <person name="Lapidus A."/>
            <person name="Glavina del Rio T."/>
            <person name="Dalin E."/>
            <person name="Tice H."/>
            <person name="Bruce D."/>
            <person name="Goodwin L."/>
            <person name="Pitluck S."/>
            <person name="Saunders E."/>
            <person name="Brettin T."/>
            <person name="Detter J.C."/>
            <person name="Han C."/>
            <person name="Larimer F."/>
            <person name="Land M."/>
            <person name="Hauser L."/>
            <person name="Kyrpides N."/>
            <person name="Ovchinnikova G."/>
            <person name="Beliaev A.S."/>
            <person name="Richardson P."/>
        </authorList>
    </citation>
    <scope>NUCLEOTIDE SEQUENCE</scope>
    <source>
        <strain evidence="2">2CP-1</strain>
    </source>
</reference>
<gene>
    <name evidence="2" type="ordered locus">A2cp1_3013</name>
</gene>
<dbReference type="KEGG" id="acp:A2cp1_3013"/>
<evidence type="ECO:0000256" key="1">
    <source>
        <dbReference type="SAM" id="MobiDB-lite"/>
    </source>
</evidence>
<dbReference type="RefSeq" id="WP_012634078.1">
    <property type="nucleotide sequence ID" value="NC_011891.1"/>
</dbReference>
<organism evidence="2 3">
    <name type="scientific">Anaeromyxobacter dehalogenans (strain ATCC BAA-258 / DSM 21875 / 2CP-1)</name>
    <dbReference type="NCBI Taxonomy" id="455488"/>
    <lineage>
        <taxon>Bacteria</taxon>
        <taxon>Pseudomonadati</taxon>
        <taxon>Myxococcota</taxon>
        <taxon>Myxococcia</taxon>
        <taxon>Myxococcales</taxon>
        <taxon>Cystobacterineae</taxon>
        <taxon>Anaeromyxobacteraceae</taxon>
        <taxon>Anaeromyxobacter</taxon>
    </lineage>
</organism>
<evidence type="ECO:0000313" key="2">
    <source>
        <dbReference type="EMBL" id="ACL66348.1"/>
    </source>
</evidence>
<evidence type="ECO:0000313" key="3">
    <source>
        <dbReference type="Proteomes" id="UP000007089"/>
    </source>
</evidence>